<protein>
    <recommendedName>
        <fullName evidence="13">DNA ligase</fullName>
        <ecNumber evidence="13">6.5.1.1</ecNumber>
    </recommendedName>
</protein>
<dbReference type="InterPro" id="IPR036599">
    <property type="entry name" value="DNA_ligase_N_sf"/>
</dbReference>
<dbReference type="NCBIfam" id="TIGR00574">
    <property type="entry name" value="dnl1"/>
    <property type="match status" value="1"/>
</dbReference>
<dbReference type="PROSITE" id="PS50160">
    <property type="entry name" value="DNA_LIGASE_A3"/>
    <property type="match status" value="1"/>
</dbReference>
<name>A0ABT5SY51_9PSEU</name>
<dbReference type="NCBIfam" id="NF002868">
    <property type="entry name" value="PRK03180.1"/>
    <property type="match status" value="1"/>
</dbReference>
<evidence type="ECO:0000256" key="5">
    <source>
        <dbReference type="ARBA" id="ARBA00022741"/>
    </source>
</evidence>
<evidence type="ECO:0000256" key="3">
    <source>
        <dbReference type="ARBA" id="ARBA00022705"/>
    </source>
</evidence>
<keyword evidence="7 13" id="KW-0067">ATP-binding</keyword>
<keyword evidence="2" id="KW-0132">Cell division</keyword>
<evidence type="ECO:0000256" key="11">
    <source>
        <dbReference type="ARBA" id="ARBA00023306"/>
    </source>
</evidence>
<dbReference type="SUPFAM" id="SSF50249">
    <property type="entry name" value="Nucleic acid-binding proteins"/>
    <property type="match status" value="1"/>
</dbReference>
<feature type="domain" description="ATP-dependent DNA ligase family profile" evidence="15">
    <location>
        <begin position="324"/>
        <end position="437"/>
    </location>
</feature>
<keyword evidence="1 13" id="KW-0436">Ligase</keyword>
<dbReference type="Gene3D" id="3.30.470.30">
    <property type="entry name" value="DNA ligase/mRNA capping enzyme"/>
    <property type="match status" value="1"/>
</dbReference>
<dbReference type="Pfam" id="PF04675">
    <property type="entry name" value="DNA_ligase_A_N"/>
    <property type="match status" value="1"/>
</dbReference>
<evidence type="ECO:0000313" key="16">
    <source>
        <dbReference type="EMBL" id="MDD7966932.1"/>
    </source>
</evidence>
<dbReference type="GO" id="GO:0003910">
    <property type="term" value="F:DNA ligase (ATP) activity"/>
    <property type="evidence" value="ECO:0007669"/>
    <property type="project" value="UniProtKB-EC"/>
</dbReference>
<dbReference type="InterPro" id="IPR012340">
    <property type="entry name" value="NA-bd_OB-fold"/>
</dbReference>
<dbReference type="Gene3D" id="1.10.3260.10">
    <property type="entry name" value="DNA ligase, ATP-dependent, N-terminal domain"/>
    <property type="match status" value="1"/>
</dbReference>
<keyword evidence="4" id="KW-0479">Metal-binding</keyword>
<dbReference type="PROSITE" id="PS00697">
    <property type="entry name" value="DNA_LIGASE_A1"/>
    <property type="match status" value="1"/>
</dbReference>
<dbReference type="SUPFAM" id="SSF56091">
    <property type="entry name" value="DNA ligase/mRNA capping enzyme, catalytic domain"/>
    <property type="match status" value="1"/>
</dbReference>
<keyword evidence="17" id="KW-1185">Reference proteome</keyword>
<dbReference type="Gene3D" id="2.40.50.140">
    <property type="entry name" value="Nucleic acid-binding proteins"/>
    <property type="match status" value="1"/>
</dbReference>
<evidence type="ECO:0000313" key="17">
    <source>
        <dbReference type="Proteomes" id="UP001300763"/>
    </source>
</evidence>
<accession>A0ABT5SY51</accession>
<evidence type="ECO:0000256" key="7">
    <source>
        <dbReference type="ARBA" id="ARBA00022840"/>
    </source>
</evidence>
<sequence length="531" mass="56227">MTLLGAVVATSSEVAATRSRKAKTAALATLLASLEPDEVRPATAWLAGEMLQGRTGIGWRTLQAVTPTPAPDPTLTVGDVDATLDRLAALAGSGTGVGARRAAELGGLLDAATEDEGRFLVRLLGGELRQGALEGIMIEAVAAAATLASEATGSRVEVPADAVRRAFMLSGRLPTTAQVALTSADPVADLAAIGLEVLRPVRPMLASPGDSLDAALAELGAPDGDPGVVVEHKLDGARIQVHRKGDEVRVWSRTLHEITDAVPEIVGLVRGLAVDTVVLDGETLAVAEDGRPRPFQESMKGLGSGARGTERSGADAIERVMQPWFFDCLHRDGVDLVDEPLATRREVLADVVGDRLIPGVVRPTVAQAQAAVADALAAGQEGSMVKALDSTYSAGRRGRAWQKVKPSHTLDLVVLACEWGSGRRRGWLSNIHLGARGPDGDFVMIGKTFKGMTDATLAWQTETFPRYETHRDAHTVHLRPEIVVEIELDGVQTSTRYPGGVALRFARVVRYRDDKPASEADTIETVRALRL</sequence>
<dbReference type="InterPro" id="IPR016059">
    <property type="entry name" value="DNA_ligase_ATP-dep_CS"/>
</dbReference>
<keyword evidence="5 13" id="KW-0547">Nucleotide-binding</keyword>
<evidence type="ECO:0000259" key="15">
    <source>
        <dbReference type="PROSITE" id="PS50160"/>
    </source>
</evidence>
<evidence type="ECO:0000256" key="14">
    <source>
        <dbReference type="RuleBase" id="RU004196"/>
    </source>
</evidence>
<dbReference type="SUPFAM" id="SSF117018">
    <property type="entry name" value="ATP-dependent DNA ligase DNA-binding domain"/>
    <property type="match status" value="1"/>
</dbReference>
<keyword evidence="8" id="KW-0460">Magnesium</keyword>
<evidence type="ECO:0000256" key="10">
    <source>
        <dbReference type="ARBA" id="ARBA00023204"/>
    </source>
</evidence>
<evidence type="ECO:0000256" key="1">
    <source>
        <dbReference type="ARBA" id="ARBA00022598"/>
    </source>
</evidence>
<evidence type="ECO:0000256" key="2">
    <source>
        <dbReference type="ARBA" id="ARBA00022618"/>
    </source>
</evidence>
<dbReference type="EC" id="6.5.1.1" evidence="13"/>
<dbReference type="InterPro" id="IPR012308">
    <property type="entry name" value="DNA_ligase_ATP-dep_N"/>
</dbReference>
<comment type="caution">
    <text evidence="16">The sequence shown here is derived from an EMBL/GenBank/DDBJ whole genome shotgun (WGS) entry which is preliminary data.</text>
</comment>
<dbReference type="PANTHER" id="PTHR45674:SF13">
    <property type="entry name" value="DNA LIGASE-RELATED"/>
    <property type="match status" value="1"/>
</dbReference>
<dbReference type="Pfam" id="PF04679">
    <property type="entry name" value="DNA_ligase_A_C"/>
    <property type="match status" value="1"/>
</dbReference>
<dbReference type="EMBL" id="JAQZAO010000006">
    <property type="protein sequence ID" value="MDD7966932.1"/>
    <property type="molecule type" value="Genomic_DNA"/>
</dbReference>
<dbReference type="InterPro" id="IPR000977">
    <property type="entry name" value="DNA_ligase_ATP-dep"/>
</dbReference>
<evidence type="ECO:0000256" key="9">
    <source>
        <dbReference type="ARBA" id="ARBA00023172"/>
    </source>
</evidence>
<dbReference type="Pfam" id="PF01068">
    <property type="entry name" value="DNA_ligase_A_M"/>
    <property type="match status" value="1"/>
</dbReference>
<dbReference type="Proteomes" id="UP001300763">
    <property type="component" value="Unassembled WGS sequence"/>
</dbReference>
<keyword evidence="3" id="KW-0235">DNA replication</keyword>
<evidence type="ECO:0000256" key="4">
    <source>
        <dbReference type="ARBA" id="ARBA00022723"/>
    </source>
</evidence>
<gene>
    <name evidence="16" type="ORF">PGB27_16470</name>
</gene>
<keyword evidence="9 13" id="KW-0233">DNA recombination</keyword>
<evidence type="ECO:0000256" key="6">
    <source>
        <dbReference type="ARBA" id="ARBA00022763"/>
    </source>
</evidence>
<keyword evidence="11" id="KW-0131">Cell cycle</keyword>
<keyword evidence="10 13" id="KW-0234">DNA repair</keyword>
<comment type="catalytic activity">
    <reaction evidence="12 13">
        <text>ATP + (deoxyribonucleotide)n-3'-hydroxyl + 5'-phospho-(deoxyribonucleotide)m = (deoxyribonucleotide)n+m + AMP + diphosphate.</text>
        <dbReference type="EC" id="6.5.1.1"/>
    </reaction>
</comment>
<proteinExistence type="inferred from homology"/>
<dbReference type="RefSeq" id="WP_274201456.1">
    <property type="nucleotide sequence ID" value="NZ_JAQZAO010000006.1"/>
</dbReference>
<dbReference type="PANTHER" id="PTHR45674">
    <property type="entry name" value="DNA LIGASE 1/3 FAMILY MEMBER"/>
    <property type="match status" value="1"/>
</dbReference>
<dbReference type="InterPro" id="IPR012310">
    <property type="entry name" value="DNA_ligase_ATP-dep_cent"/>
</dbReference>
<comment type="similarity">
    <text evidence="14">Belongs to the ATP-dependent DNA ligase family.</text>
</comment>
<evidence type="ECO:0000256" key="8">
    <source>
        <dbReference type="ARBA" id="ARBA00022842"/>
    </source>
</evidence>
<reference evidence="16 17" key="1">
    <citation type="submission" date="2023-02" db="EMBL/GenBank/DDBJ databases">
        <title>Genome sequencing required for Actinomycetospora new species description.</title>
        <authorList>
            <person name="Saimee Y."/>
            <person name="Duangmal K."/>
        </authorList>
    </citation>
    <scope>NUCLEOTIDE SEQUENCE [LARGE SCALE GENOMIC DNA]</scope>
    <source>
        <strain evidence="16 17">DW7H6</strain>
    </source>
</reference>
<evidence type="ECO:0000256" key="12">
    <source>
        <dbReference type="ARBA" id="ARBA00034003"/>
    </source>
</evidence>
<organism evidence="16 17">
    <name type="scientific">Actinomycetospora lemnae</name>
    <dbReference type="NCBI Taxonomy" id="3019891"/>
    <lineage>
        <taxon>Bacteria</taxon>
        <taxon>Bacillati</taxon>
        <taxon>Actinomycetota</taxon>
        <taxon>Actinomycetes</taxon>
        <taxon>Pseudonocardiales</taxon>
        <taxon>Pseudonocardiaceae</taxon>
        <taxon>Actinomycetospora</taxon>
    </lineage>
</organism>
<evidence type="ECO:0000256" key="13">
    <source>
        <dbReference type="RuleBase" id="RU000617"/>
    </source>
</evidence>
<keyword evidence="6 13" id="KW-0227">DNA damage</keyword>
<dbReference type="InterPro" id="IPR012309">
    <property type="entry name" value="DNA_ligase_ATP-dep_C"/>
</dbReference>
<dbReference type="InterPro" id="IPR050191">
    <property type="entry name" value="ATP-dep_DNA_ligase"/>
</dbReference>